<dbReference type="PANTHER" id="PTHR11559">
    <property type="entry name" value="CARBOXYLESTERASE"/>
    <property type="match status" value="1"/>
</dbReference>
<dbReference type="EC" id="3.1.1.-" evidence="3"/>
<dbReference type="InterPro" id="IPR019826">
    <property type="entry name" value="Carboxylesterase_B_AS"/>
</dbReference>
<organism evidence="6 7">
    <name type="scientific">Parablautia intestinalis</name>
    <dbReference type="NCBI Taxonomy" id="2320100"/>
    <lineage>
        <taxon>Bacteria</taxon>
        <taxon>Bacillati</taxon>
        <taxon>Bacillota</taxon>
        <taxon>Clostridia</taxon>
        <taxon>Lachnospirales</taxon>
        <taxon>Lachnospiraceae</taxon>
        <taxon>Parablautia</taxon>
    </lineage>
</organism>
<gene>
    <name evidence="6" type="ORF">D7V94_18370</name>
</gene>
<comment type="caution">
    <text evidence="6">The sequence shown here is derived from an EMBL/GenBank/DDBJ whole genome shotgun (WGS) entry which is preliminary data.</text>
</comment>
<dbReference type="SUPFAM" id="SSF53474">
    <property type="entry name" value="alpha/beta-Hydrolases"/>
    <property type="match status" value="1"/>
</dbReference>
<dbReference type="AlphaFoldDB" id="A0A3A9AD79"/>
<keyword evidence="2 3" id="KW-0378">Hydrolase</keyword>
<feature type="domain" description="Carboxylesterase type B" evidence="5">
    <location>
        <begin position="11"/>
        <end position="491"/>
    </location>
</feature>
<dbReference type="InterPro" id="IPR002018">
    <property type="entry name" value="CarbesteraseB"/>
</dbReference>
<comment type="similarity">
    <text evidence="1 3">Belongs to the type-B carboxylesterase/lipase family.</text>
</comment>
<dbReference type="InterPro" id="IPR050309">
    <property type="entry name" value="Type-B_Carboxylest/Lipase"/>
</dbReference>
<dbReference type="InterPro" id="IPR029058">
    <property type="entry name" value="AB_hydrolase_fold"/>
</dbReference>
<evidence type="ECO:0000256" key="4">
    <source>
        <dbReference type="SAM" id="MobiDB-lite"/>
    </source>
</evidence>
<dbReference type="PROSITE" id="PS00122">
    <property type="entry name" value="CARBOXYLESTERASE_B_1"/>
    <property type="match status" value="1"/>
</dbReference>
<accession>A0A3A9AD79</accession>
<proteinExistence type="inferred from homology"/>
<dbReference type="GO" id="GO:0016787">
    <property type="term" value="F:hydrolase activity"/>
    <property type="evidence" value="ECO:0007669"/>
    <property type="project" value="UniProtKB-KW"/>
</dbReference>
<evidence type="ECO:0000313" key="7">
    <source>
        <dbReference type="Proteomes" id="UP000280696"/>
    </source>
</evidence>
<dbReference type="Gene3D" id="3.40.50.1820">
    <property type="entry name" value="alpha/beta hydrolase"/>
    <property type="match status" value="1"/>
</dbReference>
<name>A0A3A9AD79_9FIRM</name>
<evidence type="ECO:0000256" key="3">
    <source>
        <dbReference type="RuleBase" id="RU361235"/>
    </source>
</evidence>
<evidence type="ECO:0000259" key="5">
    <source>
        <dbReference type="Pfam" id="PF00135"/>
    </source>
</evidence>
<evidence type="ECO:0000256" key="2">
    <source>
        <dbReference type="ARBA" id="ARBA00022801"/>
    </source>
</evidence>
<reference evidence="6 7" key="1">
    <citation type="submission" date="2018-09" db="EMBL/GenBank/DDBJ databases">
        <title>Murine metabolic-syndrome-specific gut microbial biobank.</title>
        <authorList>
            <person name="Liu C."/>
        </authorList>
    </citation>
    <scope>NUCLEOTIDE SEQUENCE [LARGE SCALE GENOMIC DNA]</scope>
    <source>
        <strain evidence="6 7">0.1xD8-82</strain>
    </source>
</reference>
<dbReference type="RefSeq" id="WP_120471762.1">
    <property type="nucleotide sequence ID" value="NZ_RAYQ01000023.1"/>
</dbReference>
<dbReference type="OrthoDB" id="9775851at2"/>
<dbReference type="Pfam" id="PF00135">
    <property type="entry name" value="COesterase"/>
    <property type="match status" value="1"/>
</dbReference>
<feature type="region of interest" description="Disordered" evidence="4">
    <location>
        <begin position="507"/>
        <end position="530"/>
    </location>
</feature>
<evidence type="ECO:0000256" key="1">
    <source>
        <dbReference type="ARBA" id="ARBA00005964"/>
    </source>
</evidence>
<dbReference type="EMBL" id="RAYQ01000023">
    <property type="protein sequence ID" value="RKI89419.1"/>
    <property type="molecule type" value="Genomic_DNA"/>
</dbReference>
<keyword evidence="7" id="KW-1185">Reference proteome</keyword>
<dbReference type="Proteomes" id="UP000280696">
    <property type="component" value="Unassembled WGS sequence"/>
</dbReference>
<evidence type="ECO:0000313" key="6">
    <source>
        <dbReference type="EMBL" id="RKI89419.1"/>
    </source>
</evidence>
<protein>
    <recommendedName>
        <fullName evidence="3">Carboxylic ester hydrolase</fullName>
        <ecNumber evidence="3">3.1.1.-</ecNumber>
    </recommendedName>
</protein>
<sequence length="530" mass="58631">MAKRFICTMDEPVVTTVAGKLRGYKMDDIYHFEGIRYAKAKRFGDPRKVTPWEGIKDATNYGPISPILRNPTPSGEVKIPHRFWPASENCQYLNVWTNSLDTNAKKAVMVWFHGGGFADGSSIEQVAYDGTNLARYGDVVVVTVNHRLNVFGFLDLSDFGERYANSRNAGLADLVASLKWVKENIMQFGGDPENVTIFGQSGGGGKVTSLGQVPAAKGLFQKAIVMSGVLAKGMTDQDVPAKEFAMAILSELGLKEDEVEKMEKVPTQALIDATNAAIAQYAAQGKRINWRPTPNDFYTGDPMNVGFGEASKVPTFVGTVIAEFSAGEPTKDKETYTWEEKRAAVADKFGDANADRIMDLFAKAYPGKNQVYARDIDGMFRHAALDYIKAKAKESPEPVYSYLFAQIFDVHGGVAAWHCSDIPFVFHNTDLVPVCQIEGVTERLEKEVFSSFLSFAKTGNPNCEAVPELKPSTADKVYTIVYDEKTEVKEDFDEELVKVVNDLTPPRRMGMTETVPKDDDDEEGGRAWLY</sequence>